<proteinExistence type="predicted"/>
<evidence type="ECO:0000313" key="7">
    <source>
        <dbReference type="EMBL" id="ATX65894.1"/>
    </source>
</evidence>
<keyword evidence="2 4" id="KW-0479">Metal-binding</keyword>
<feature type="domain" description="Cytochrome c" evidence="6">
    <location>
        <begin position="25"/>
        <end position="129"/>
    </location>
</feature>
<evidence type="ECO:0000256" key="4">
    <source>
        <dbReference type="PROSITE-ProRule" id="PRU00433"/>
    </source>
</evidence>
<feature type="signal peptide" evidence="5">
    <location>
        <begin position="1"/>
        <end position="22"/>
    </location>
</feature>
<organism evidence="7 8">
    <name type="scientific">Roseinatronobacter bogoriensis subsp. barguzinensis</name>
    <dbReference type="NCBI Taxonomy" id="441209"/>
    <lineage>
        <taxon>Bacteria</taxon>
        <taxon>Pseudomonadati</taxon>
        <taxon>Pseudomonadota</taxon>
        <taxon>Alphaproteobacteria</taxon>
        <taxon>Rhodobacterales</taxon>
        <taxon>Paracoccaceae</taxon>
        <taxon>Roseinatronobacter</taxon>
    </lineage>
</organism>
<evidence type="ECO:0000256" key="3">
    <source>
        <dbReference type="ARBA" id="ARBA00023004"/>
    </source>
</evidence>
<dbReference type="InterPro" id="IPR009056">
    <property type="entry name" value="Cyt_c-like_dom"/>
</dbReference>
<accession>A0A2K8K8X3</accession>
<dbReference type="GO" id="GO:0009055">
    <property type="term" value="F:electron transfer activity"/>
    <property type="evidence" value="ECO:0007669"/>
    <property type="project" value="InterPro"/>
</dbReference>
<dbReference type="STRING" id="441209.GCA_001870665_01512"/>
<dbReference type="GO" id="GO:0020037">
    <property type="term" value="F:heme binding"/>
    <property type="evidence" value="ECO:0007669"/>
    <property type="project" value="InterPro"/>
</dbReference>
<keyword evidence="5" id="KW-0732">Signal</keyword>
<keyword evidence="3 4" id="KW-0408">Iron</keyword>
<dbReference type="KEGG" id="rbg:BG454_08680"/>
<dbReference type="AlphaFoldDB" id="A0A2K8K8X3"/>
<dbReference type="GO" id="GO:0046872">
    <property type="term" value="F:metal ion binding"/>
    <property type="evidence" value="ECO:0007669"/>
    <property type="project" value="UniProtKB-KW"/>
</dbReference>
<evidence type="ECO:0000313" key="8">
    <source>
        <dbReference type="Proteomes" id="UP000228948"/>
    </source>
</evidence>
<evidence type="ECO:0000259" key="6">
    <source>
        <dbReference type="PROSITE" id="PS51007"/>
    </source>
</evidence>
<keyword evidence="8" id="KW-1185">Reference proteome</keyword>
<evidence type="ECO:0000256" key="5">
    <source>
        <dbReference type="SAM" id="SignalP"/>
    </source>
</evidence>
<dbReference type="OrthoDB" id="5514238at2"/>
<name>A0A2K8K8X3_9RHOB</name>
<keyword evidence="1 4" id="KW-0349">Heme</keyword>
<evidence type="ECO:0000256" key="2">
    <source>
        <dbReference type="ARBA" id="ARBA00022723"/>
    </source>
</evidence>
<protein>
    <submittedName>
        <fullName evidence="7">Cytochrome C</fullName>
    </submittedName>
</protein>
<dbReference type="EMBL" id="CP024899">
    <property type="protein sequence ID" value="ATX65894.1"/>
    <property type="molecule type" value="Genomic_DNA"/>
</dbReference>
<evidence type="ECO:0000256" key="1">
    <source>
        <dbReference type="ARBA" id="ARBA00022617"/>
    </source>
</evidence>
<dbReference type="PROSITE" id="PS51007">
    <property type="entry name" value="CYTC"/>
    <property type="match status" value="1"/>
</dbReference>
<dbReference type="Proteomes" id="UP000228948">
    <property type="component" value="Chromosome"/>
</dbReference>
<dbReference type="SUPFAM" id="SSF46626">
    <property type="entry name" value="Cytochrome c"/>
    <property type="match status" value="1"/>
</dbReference>
<dbReference type="Gene3D" id="1.10.760.10">
    <property type="entry name" value="Cytochrome c-like domain"/>
    <property type="match status" value="1"/>
</dbReference>
<dbReference type="Pfam" id="PF00034">
    <property type="entry name" value="Cytochrom_C"/>
    <property type="match status" value="1"/>
</dbReference>
<dbReference type="InterPro" id="IPR036909">
    <property type="entry name" value="Cyt_c-like_dom_sf"/>
</dbReference>
<dbReference type="RefSeq" id="WP_071480435.1">
    <property type="nucleotide sequence ID" value="NZ_CP024899.1"/>
</dbReference>
<feature type="chain" id="PRO_5014622793" evidence="5">
    <location>
        <begin position="23"/>
        <end position="130"/>
    </location>
</feature>
<sequence>MKPTGKIVSLAALLMLSGAACSPWTSPQAGSNIYAQNCAACHGDDGRGGAQVPDLTGIAARAGGTYPQSMVLDKLDGYARGAVVYSDIEMPNFGDLLTGRLTRVQTDQGLSCPVPERIAALDAYLQSIQR</sequence>
<reference evidence="7 8" key="1">
    <citation type="submission" date="2017-11" db="EMBL/GenBank/DDBJ databases">
        <title>Revised Sequence and Annotation of the Rhodobaca barguzinensis strain alga05 Genome.</title>
        <authorList>
            <person name="Kopejtka K."/>
            <person name="Tomasch J.M."/>
            <person name="Bunk B."/>
            <person name="Koblizek M."/>
        </authorList>
    </citation>
    <scope>NUCLEOTIDE SEQUENCE [LARGE SCALE GENOMIC DNA]</scope>
    <source>
        <strain evidence="8">alga05</strain>
    </source>
</reference>
<gene>
    <name evidence="7" type="ORF">BG454_08680</name>
</gene>
<dbReference type="PROSITE" id="PS51257">
    <property type="entry name" value="PROKAR_LIPOPROTEIN"/>
    <property type="match status" value="1"/>
</dbReference>